<proteinExistence type="predicted"/>
<dbReference type="EMBL" id="MZNU01000345">
    <property type="protein sequence ID" value="OWO99720.1"/>
    <property type="molecule type" value="Genomic_DNA"/>
</dbReference>
<comment type="caution">
    <text evidence="2">The sequence shown here is derived from an EMBL/GenBank/DDBJ whole genome shotgun (WGS) entry which is preliminary data.</text>
</comment>
<gene>
    <name evidence="2" type="ORF">B2J93_9470</name>
</gene>
<organism evidence="2 3">
    <name type="scientific">Diplocarpon coronariae</name>
    <dbReference type="NCBI Taxonomy" id="2795749"/>
    <lineage>
        <taxon>Eukaryota</taxon>
        <taxon>Fungi</taxon>
        <taxon>Dikarya</taxon>
        <taxon>Ascomycota</taxon>
        <taxon>Pezizomycotina</taxon>
        <taxon>Leotiomycetes</taxon>
        <taxon>Helotiales</taxon>
        <taxon>Drepanopezizaceae</taxon>
        <taxon>Diplocarpon</taxon>
    </lineage>
</organism>
<name>A0A218YW89_9HELO</name>
<feature type="region of interest" description="Disordered" evidence="1">
    <location>
        <begin position="194"/>
        <end position="235"/>
    </location>
</feature>
<sequence>MCSTRRQRQSVCCSDAARDPKDGTKSLQKKQKFSSQGRRAAAPAQEEYLSTRLTSHQHPGFKVPECLNSYLSLGCPSRTVGLVSPSTSPRPQAPPPEMTSSWLSSAPLGGVGRRSTPRPISLPWTTPGRTRPCRRRASAHREDQQLSAVIFSPRLGTTRHHRKGDAAPIHAHHRYDGCGAVDLESACLQSGRLGGITGRRPRPKTFAAPSERRETRQASTPTPNPTGATRGGQTVGVFLL</sequence>
<evidence type="ECO:0000256" key="1">
    <source>
        <dbReference type="SAM" id="MobiDB-lite"/>
    </source>
</evidence>
<reference evidence="2 3" key="1">
    <citation type="submission" date="2017-04" db="EMBL/GenBank/DDBJ databases">
        <title>Draft genome sequence of Marssonina coronaria NL1: causal agent of apple blotch.</title>
        <authorList>
            <person name="Cheng Q."/>
        </authorList>
    </citation>
    <scope>NUCLEOTIDE SEQUENCE [LARGE SCALE GENOMIC DNA]</scope>
    <source>
        <strain evidence="2 3">NL1</strain>
    </source>
</reference>
<evidence type="ECO:0000313" key="2">
    <source>
        <dbReference type="EMBL" id="OWO99720.1"/>
    </source>
</evidence>
<dbReference type="Proteomes" id="UP000242519">
    <property type="component" value="Unassembled WGS sequence"/>
</dbReference>
<keyword evidence="3" id="KW-1185">Reference proteome</keyword>
<feature type="compositionally biased region" description="Polar residues" evidence="1">
    <location>
        <begin position="217"/>
        <end position="227"/>
    </location>
</feature>
<accession>A0A218YW89</accession>
<feature type="region of interest" description="Disordered" evidence="1">
    <location>
        <begin position="81"/>
        <end position="132"/>
    </location>
</feature>
<feature type="region of interest" description="Disordered" evidence="1">
    <location>
        <begin position="1"/>
        <end position="47"/>
    </location>
</feature>
<dbReference type="InParanoid" id="A0A218YW89"/>
<evidence type="ECO:0000313" key="3">
    <source>
        <dbReference type="Proteomes" id="UP000242519"/>
    </source>
</evidence>
<protein>
    <submittedName>
        <fullName evidence="2">Uncharacterized protein</fullName>
    </submittedName>
</protein>
<dbReference type="AlphaFoldDB" id="A0A218YW89"/>